<dbReference type="CDD" id="cd02000">
    <property type="entry name" value="TPP_E1_PDC_ADC_BCADC"/>
    <property type="match status" value="1"/>
</dbReference>
<evidence type="ECO:0000256" key="4">
    <source>
        <dbReference type="ARBA" id="ARBA00023002"/>
    </source>
</evidence>
<dbReference type="GO" id="GO:0009083">
    <property type="term" value="P:branched-chain amino acid catabolic process"/>
    <property type="evidence" value="ECO:0007669"/>
    <property type="project" value="TreeGrafter"/>
</dbReference>
<dbReference type="InterPro" id="IPR029061">
    <property type="entry name" value="THDP-binding"/>
</dbReference>
<dbReference type="InterPro" id="IPR001017">
    <property type="entry name" value="DH_E1"/>
</dbReference>
<dbReference type="SUPFAM" id="SSF52922">
    <property type="entry name" value="TK C-terminal domain-like"/>
    <property type="match status" value="1"/>
</dbReference>
<evidence type="ECO:0000313" key="7">
    <source>
        <dbReference type="EMBL" id="TDQ79908.1"/>
    </source>
</evidence>
<dbReference type="EC" id="1.2.4.4" evidence="3"/>
<evidence type="ECO:0000256" key="1">
    <source>
        <dbReference type="ARBA" id="ARBA00001964"/>
    </source>
</evidence>
<dbReference type="Pfam" id="PF02780">
    <property type="entry name" value="Transketolase_C"/>
    <property type="match status" value="1"/>
</dbReference>
<dbReference type="AlphaFoldDB" id="A0A4R6WM66"/>
<dbReference type="EMBL" id="SNYV01000011">
    <property type="protein sequence ID" value="TDQ79908.1"/>
    <property type="molecule type" value="Genomic_DNA"/>
</dbReference>
<protein>
    <recommendedName>
        <fullName evidence="3">3-methyl-2-oxobutanoate dehydrogenase (2-methylpropanoyl-transferring)</fullName>
        <ecNumber evidence="3">1.2.4.4</ecNumber>
    </recommendedName>
</protein>
<feature type="domain" description="Transketolase-like pyrimidine-binding" evidence="6">
    <location>
        <begin position="479"/>
        <end position="653"/>
    </location>
</feature>
<organism evidence="7 8">
    <name type="scientific">Sphingobacterium yanglingense</name>
    <dbReference type="NCBI Taxonomy" id="1437280"/>
    <lineage>
        <taxon>Bacteria</taxon>
        <taxon>Pseudomonadati</taxon>
        <taxon>Bacteroidota</taxon>
        <taxon>Sphingobacteriia</taxon>
        <taxon>Sphingobacteriales</taxon>
        <taxon>Sphingobacteriaceae</taxon>
        <taxon>Sphingobacterium</taxon>
    </lineage>
</organism>
<dbReference type="InterPro" id="IPR033248">
    <property type="entry name" value="Transketolase_C"/>
</dbReference>
<dbReference type="Gene3D" id="3.40.50.920">
    <property type="match status" value="1"/>
</dbReference>
<evidence type="ECO:0000256" key="2">
    <source>
        <dbReference type="ARBA" id="ARBA00003906"/>
    </source>
</evidence>
<dbReference type="InterPro" id="IPR005475">
    <property type="entry name" value="Transketolase-like_Pyr-bd"/>
</dbReference>
<keyword evidence="4" id="KW-0560">Oxidoreductase</keyword>
<name>A0A4R6WM66_9SPHI</name>
<gene>
    <name evidence="7" type="ORF">CLV99_1360</name>
</gene>
<evidence type="ECO:0000259" key="6">
    <source>
        <dbReference type="SMART" id="SM00861"/>
    </source>
</evidence>
<dbReference type="GO" id="GO:0007584">
    <property type="term" value="P:response to nutrient"/>
    <property type="evidence" value="ECO:0007669"/>
    <property type="project" value="TreeGrafter"/>
</dbReference>
<comment type="cofactor">
    <cofactor evidence="1">
        <name>thiamine diphosphate</name>
        <dbReference type="ChEBI" id="CHEBI:58937"/>
    </cofactor>
</comment>
<keyword evidence="7" id="KW-0670">Pyruvate</keyword>
<keyword evidence="5" id="KW-0786">Thiamine pyrophosphate</keyword>
<dbReference type="Pfam" id="PF02779">
    <property type="entry name" value="Transket_pyr"/>
    <property type="match status" value="1"/>
</dbReference>
<dbReference type="GO" id="GO:0003863">
    <property type="term" value="F:branched-chain 2-oxo acid dehydrogenase activity"/>
    <property type="evidence" value="ECO:0007669"/>
    <property type="project" value="UniProtKB-EC"/>
</dbReference>
<dbReference type="PANTHER" id="PTHR42980:SF1">
    <property type="entry name" value="2-OXOISOVALERATE DEHYDROGENASE SUBUNIT BETA, MITOCHONDRIAL"/>
    <property type="match status" value="1"/>
</dbReference>
<dbReference type="SMART" id="SM00861">
    <property type="entry name" value="Transket_pyr"/>
    <property type="match status" value="1"/>
</dbReference>
<dbReference type="SUPFAM" id="SSF52518">
    <property type="entry name" value="Thiamin diphosphate-binding fold (THDP-binding)"/>
    <property type="match status" value="2"/>
</dbReference>
<dbReference type="InterPro" id="IPR009014">
    <property type="entry name" value="Transketo_C/PFOR_II"/>
</dbReference>
<dbReference type="Gene3D" id="3.40.50.970">
    <property type="match status" value="2"/>
</dbReference>
<dbReference type="Proteomes" id="UP000295292">
    <property type="component" value="Unassembled WGS sequence"/>
</dbReference>
<dbReference type="PANTHER" id="PTHR42980">
    <property type="entry name" value="2-OXOISOVALERATE DEHYDROGENASE SUBUNIT BETA-RELATED"/>
    <property type="match status" value="1"/>
</dbReference>
<evidence type="ECO:0000256" key="5">
    <source>
        <dbReference type="ARBA" id="ARBA00023052"/>
    </source>
</evidence>
<sequence length="813" mass="91138">MLKQNIKLMMNTDLKVSVDLSNSKLSFDDFRQIIKKDYEFAVQSRIVSLLGRKEVLTGKAKFGIFGDGKELAQIALAKVFEPGDWRSGYYRDQTFAFVSGISTLYNFFSQLYANPDIEADISSGGRQMVAHFSTSLLDEEGNWKDQTALKNSFSDISTTGGQMARTMGLGLASKLYRNNKDLSYLGYFSKNGNEVAFCNIGNAATSEGVFWEVINAAGVHQIPAVISIWDDGYGISVPNEVQTTKGDISEVLKGFQRDENGNGFEIFKVKGWDYAGLCETYEKVAKIAREEHIPCIVHVTELTQPQGHSSSGSHERYKTKERLQWEVDYDCNTKMRQWMLDAGIATEDELTEIEDKAKDFVRIEQRRAWSDYRKMLQSELEEAVSLLSEINEEVVELPLKTLISSSESSLKEVYSTVRQVLRELRFKDSPQKQALLIWYKEKQKLNEDRYNSSLYVESDNSPLHVDVVEAAYGENAAIVDGREVLNACFEANFKKDERILAFGEDVGKIGDVNQGFAGLQDKFGDMRVFDTGIRESTIIGKGIGLAVRGLRPIAEIQYLDYLIYALPVLSDDLATLGYRTKGQQKAPVIIRTRGHRLEGIWHSGSPMTVLLGALRGIHICVPRNMTQAAGMYNTLLKSDDPALVIECLNGYRLKEKMPDNVGDFTVPLGIAEIMREGTDVTVVSYGSTLRLVQEAALELDKIGISIEIIDIQCLQPFDRTHLCANSLQKTNRLLVVDEDVPGGASAFILQQILEEQKGYYHLDSQPLTLSAKAHRPPYGSDGDYFTKPAVDDIIESVYQIMNDVNPQQFPDLF</sequence>
<reference evidence="7 8" key="1">
    <citation type="submission" date="2019-03" db="EMBL/GenBank/DDBJ databases">
        <title>Genomic Encyclopedia of Archaeal and Bacterial Type Strains, Phase II (KMG-II): from individual species to whole genera.</title>
        <authorList>
            <person name="Goeker M."/>
        </authorList>
    </citation>
    <scope>NUCLEOTIDE SEQUENCE [LARGE SCALE GENOMIC DNA]</scope>
    <source>
        <strain evidence="7 8">DSM 28353</strain>
    </source>
</reference>
<dbReference type="Pfam" id="PF00676">
    <property type="entry name" value="E1_dh"/>
    <property type="match status" value="1"/>
</dbReference>
<comment type="caution">
    <text evidence="7">The sequence shown here is derived from an EMBL/GenBank/DDBJ whole genome shotgun (WGS) entry which is preliminary data.</text>
</comment>
<proteinExistence type="predicted"/>
<keyword evidence="8" id="KW-1185">Reference proteome</keyword>
<comment type="function">
    <text evidence="2">E1 component of the 2-oxoglutarate dehydrogenase (OGDH) complex which catalyzes the decarboxylation of 2-oxoglutarate, the first step in the conversion of 2-oxoglutarate to succinyl-CoA and CO(2).</text>
</comment>
<accession>A0A4R6WM66</accession>
<evidence type="ECO:0000256" key="3">
    <source>
        <dbReference type="ARBA" id="ARBA00012277"/>
    </source>
</evidence>
<evidence type="ECO:0000313" key="8">
    <source>
        <dbReference type="Proteomes" id="UP000295292"/>
    </source>
</evidence>